<accession>A0A916QEQ4</accession>
<protein>
    <recommendedName>
        <fullName evidence="5">Pseudouridine synthase</fullName>
        <ecNumber evidence="5">5.4.99.-</ecNumber>
    </recommendedName>
</protein>
<evidence type="ECO:0000259" key="6">
    <source>
        <dbReference type="Pfam" id="PF00849"/>
    </source>
</evidence>
<reference evidence="7" key="2">
    <citation type="journal article" date="2021" name="Data Brief">
        <title>Draft genome sequence data of the facultative, thermophilic, xylanolytic bacterium Paenibacillus sp. strain DA-C8.</title>
        <authorList>
            <person name="Chhe C."/>
            <person name="Uke A."/>
            <person name="Baramee S."/>
            <person name="Ungkulpasvich U."/>
            <person name="Tachaapaikoon C."/>
            <person name="Pason P."/>
            <person name="Waeonukul R."/>
            <person name="Ratanakhanokchai K."/>
            <person name="Kosugi A."/>
        </authorList>
    </citation>
    <scope>NUCLEOTIDE SEQUENCE</scope>
    <source>
        <strain evidence="7">DA-C8</strain>
    </source>
</reference>
<dbReference type="EC" id="5.4.99.-" evidence="5"/>
<proteinExistence type="inferred from homology"/>
<dbReference type="PANTHER" id="PTHR21600:SF71">
    <property type="entry name" value="PSEUDOURIDINE SYNTHASE"/>
    <property type="match status" value="1"/>
</dbReference>
<dbReference type="SUPFAM" id="SSF55120">
    <property type="entry name" value="Pseudouridine synthase"/>
    <property type="match status" value="1"/>
</dbReference>
<comment type="function">
    <text evidence="5">Responsible for synthesis of pseudouridine from uracil.</text>
</comment>
<keyword evidence="3 5" id="KW-0413">Isomerase</keyword>
<evidence type="ECO:0000313" key="7">
    <source>
        <dbReference type="EMBL" id="GFR38249.1"/>
    </source>
</evidence>
<dbReference type="Proteomes" id="UP000654993">
    <property type="component" value="Unassembled WGS sequence"/>
</dbReference>
<comment type="caution">
    <text evidence="7">The sequence shown here is derived from an EMBL/GenBank/DDBJ whole genome shotgun (WGS) entry which is preliminary data.</text>
</comment>
<keyword evidence="8" id="KW-1185">Reference proteome</keyword>
<dbReference type="FunFam" id="3.30.2350.10:FF:000005">
    <property type="entry name" value="Pseudouridine synthase"/>
    <property type="match status" value="1"/>
</dbReference>
<dbReference type="GO" id="GO:0000455">
    <property type="term" value="P:enzyme-directed rRNA pseudouridine synthesis"/>
    <property type="evidence" value="ECO:0007669"/>
    <property type="project" value="TreeGrafter"/>
</dbReference>
<dbReference type="Gene3D" id="3.30.2350.10">
    <property type="entry name" value="Pseudouridine synthase"/>
    <property type="match status" value="1"/>
</dbReference>
<feature type="domain" description="Pseudouridine synthase RsuA/RluA-like" evidence="6">
    <location>
        <begin position="71"/>
        <end position="220"/>
    </location>
</feature>
<dbReference type="InterPro" id="IPR050188">
    <property type="entry name" value="RluA_PseudoU_synthase"/>
</dbReference>
<feature type="active site" evidence="4">
    <location>
        <position position="116"/>
    </location>
</feature>
<dbReference type="InterPro" id="IPR020103">
    <property type="entry name" value="PsdUridine_synth_cat_dom_sf"/>
</dbReference>
<dbReference type="Pfam" id="PF00849">
    <property type="entry name" value="PseudoU_synth_2"/>
    <property type="match status" value="1"/>
</dbReference>
<dbReference type="EMBL" id="BMAQ01000014">
    <property type="protein sequence ID" value="GFR38249.1"/>
    <property type="molecule type" value="Genomic_DNA"/>
</dbReference>
<dbReference type="AlphaFoldDB" id="A0A916QEQ4"/>
<dbReference type="GO" id="GO:0003723">
    <property type="term" value="F:RNA binding"/>
    <property type="evidence" value="ECO:0007669"/>
    <property type="project" value="InterPro"/>
</dbReference>
<evidence type="ECO:0000256" key="5">
    <source>
        <dbReference type="RuleBase" id="RU362028"/>
    </source>
</evidence>
<evidence type="ECO:0000256" key="1">
    <source>
        <dbReference type="ARBA" id="ARBA00000073"/>
    </source>
</evidence>
<dbReference type="InterPro" id="IPR006145">
    <property type="entry name" value="PsdUridine_synth_RsuA/RluA"/>
</dbReference>
<dbReference type="GO" id="GO:0009982">
    <property type="term" value="F:pseudouridine synthase activity"/>
    <property type="evidence" value="ECO:0007669"/>
    <property type="project" value="InterPro"/>
</dbReference>
<sequence length="283" mass="31964">MKLPEALRDASVKELAGILPLPAKIADKLLREDGIVKQRDRLNLRLFPYEEPDFVAEWTALNILYEDDFAMVVNKPAGLGVHPNSREGSGTLANQVAAYYLGTGQECRVRHIHRLDKDTTGAVLYAKNEFAHAVFDQEMREKKIERIYAAVVEGIVAQDQGTIDRPIGRDRHHPQRRRVSRTGAHAVTHYEVIERYQDHTLLRLRLETGRTHQIRVHLSSFGHPLAGDTLYGGRQTRIARQALHGEQLLFTHPWTGERLTVTAPLPDDLQQLIAGLKAMGSRT</sequence>
<evidence type="ECO:0000256" key="3">
    <source>
        <dbReference type="ARBA" id="ARBA00023235"/>
    </source>
</evidence>
<name>A0A916QEQ4_9BACL</name>
<evidence type="ECO:0000256" key="4">
    <source>
        <dbReference type="PIRSR" id="PIRSR606225-1"/>
    </source>
</evidence>
<reference evidence="7" key="1">
    <citation type="submission" date="2020-08" db="EMBL/GenBank/DDBJ databases">
        <authorList>
            <person name="Uke A."/>
            <person name="Chhe C."/>
            <person name="Baramee S."/>
            <person name="Kosugi A."/>
        </authorList>
    </citation>
    <scope>NUCLEOTIDE SEQUENCE</scope>
    <source>
        <strain evidence="7">DA-C8</strain>
    </source>
</reference>
<dbReference type="GO" id="GO:0140098">
    <property type="term" value="F:catalytic activity, acting on RNA"/>
    <property type="evidence" value="ECO:0007669"/>
    <property type="project" value="UniProtKB-ARBA"/>
</dbReference>
<gene>
    <name evidence="7" type="primary">rluD</name>
    <name evidence="7" type="ORF">PRECH8_15450</name>
</gene>
<evidence type="ECO:0000256" key="2">
    <source>
        <dbReference type="ARBA" id="ARBA00010876"/>
    </source>
</evidence>
<dbReference type="PANTHER" id="PTHR21600">
    <property type="entry name" value="MITOCHONDRIAL RNA PSEUDOURIDINE SYNTHASE"/>
    <property type="match status" value="1"/>
</dbReference>
<organism evidence="7 8">
    <name type="scientific">Insulibacter thermoxylanivorax</name>
    <dbReference type="NCBI Taxonomy" id="2749268"/>
    <lineage>
        <taxon>Bacteria</taxon>
        <taxon>Bacillati</taxon>
        <taxon>Bacillota</taxon>
        <taxon>Bacilli</taxon>
        <taxon>Bacillales</taxon>
        <taxon>Paenibacillaceae</taxon>
        <taxon>Insulibacter</taxon>
    </lineage>
</organism>
<comment type="similarity">
    <text evidence="2 5">Belongs to the pseudouridine synthase RluA family.</text>
</comment>
<dbReference type="CDD" id="cd02869">
    <property type="entry name" value="PseudoU_synth_RluA_like"/>
    <property type="match status" value="1"/>
</dbReference>
<dbReference type="InterPro" id="IPR006225">
    <property type="entry name" value="PsdUridine_synth_RluC/D"/>
</dbReference>
<evidence type="ECO:0000313" key="8">
    <source>
        <dbReference type="Proteomes" id="UP000654993"/>
    </source>
</evidence>
<dbReference type="NCBIfam" id="TIGR00005">
    <property type="entry name" value="rluA_subfam"/>
    <property type="match status" value="1"/>
</dbReference>
<comment type="catalytic activity">
    <reaction evidence="1 5">
        <text>a uridine in RNA = a pseudouridine in RNA</text>
        <dbReference type="Rhea" id="RHEA:48348"/>
        <dbReference type="Rhea" id="RHEA-COMP:12068"/>
        <dbReference type="Rhea" id="RHEA-COMP:12069"/>
        <dbReference type="ChEBI" id="CHEBI:65314"/>
        <dbReference type="ChEBI" id="CHEBI:65315"/>
    </reaction>
</comment>